<dbReference type="AlphaFoldDB" id="A0A560HBD8"/>
<organism evidence="1 2">
    <name type="scientific">Nitrospirillum amazonense</name>
    <dbReference type="NCBI Taxonomy" id="28077"/>
    <lineage>
        <taxon>Bacteria</taxon>
        <taxon>Pseudomonadati</taxon>
        <taxon>Pseudomonadota</taxon>
        <taxon>Alphaproteobacteria</taxon>
        <taxon>Rhodospirillales</taxon>
        <taxon>Azospirillaceae</taxon>
        <taxon>Nitrospirillum</taxon>
    </lineage>
</organism>
<name>A0A560HBD8_9PROT</name>
<comment type="caution">
    <text evidence="1">The sequence shown here is derived from an EMBL/GenBank/DDBJ whole genome shotgun (WGS) entry which is preliminary data.</text>
</comment>
<dbReference type="OrthoDB" id="9795560at2"/>
<dbReference type="EMBL" id="VITR01000005">
    <property type="protein sequence ID" value="TWB43421.1"/>
    <property type="molecule type" value="Genomic_DNA"/>
</dbReference>
<dbReference type="InterPro" id="IPR021352">
    <property type="entry name" value="DUF2971"/>
</dbReference>
<reference evidence="1 2" key="1">
    <citation type="submission" date="2019-06" db="EMBL/GenBank/DDBJ databases">
        <title>Genomic Encyclopedia of Type Strains, Phase IV (KMG-V): Genome sequencing to study the core and pangenomes of soil and plant-associated prokaryotes.</title>
        <authorList>
            <person name="Whitman W."/>
        </authorList>
    </citation>
    <scope>NUCLEOTIDE SEQUENCE [LARGE SCALE GENOMIC DNA]</scope>
    <source>
        <strain evidence="1 2">BR 11622</strain>
    </source>
</reference>
<accession>A0A560HBD8</accession>
<evidence type="ECO:0000313" key="1">
    <source>
        <dbReference type="EMBL" id="TWB43421.1"/>
    </source>
</evidence>
<dbReference type="Proteomes" id="UP000315751">
    <property type="component" value="Unassembled WGS sequence"/>
</dbReference>
<sequence length="324" mass="37198">MEHGDIQKLYGNHLSSIVNLVVMKERPLLAHYTSLSTMESILRGGEIWFSNPLFMNDFQEVRFGFIEGRNIVESEMLALDKNLDHIGQRVAIFLSAFTHYFKDYEEKHLFNLFIFCLSEFDPEFPDGSLSMWRGYGGNGTGAALVFRTDFIKMNADSPFLICQVAYGTDESRREKIRSVVEIAKSQVAGNLVPNDKLYILAHETFHVLRLLSLTSKHRGFMEEREWRVIYLPERDIQQRCPEYLTYIVGRNGVEPKLRHPLKPISLPEGTTYDWNFENIVDRILLGPTQATPLAIKGFSGMLKTLGKEELIGKVRASEIPFRPT</sequence>
<evidence type="ECO:0000313" key="2">
    <source>
        <dbReference type="Proteomes" id="UP000315751"/>
    </source>
</evidence>
<proteinExistence type="predicted"/>
<dbReference type="Pfam" id="PF11185">
    <property type="entry name" value="DUF2971"/>
    <property type="match status" value="1"/>
</dbReference>
<gene>
    <name evidence="1" type="ORF">FBZ90_105234</name>
</gene>
<dbReference type="RefSeq" id="WP_145731738.1">
    <property type="nucleotide sequence ID" value="NZ_VITR01000005.1"/>
</dbReference>
<keyword evidence="2" id="KW-1185">Reference proteome</keyword>
<protein>
    <submittedName>
        <fullName evidence="1">DUF2971 family protein</fullName>
    </submittedName>
</protein>